<evidence type="ECO:0000256" key="1">
    <source>
        <dbReference type="ARBA" id="ARBA00001966"/>
    </source>
</evidence>
<accession>A0A017SZ07</accession>
<dbReference type="SFLD" id="SFLDS00029">
    <property type="entry name" value="Radical_SAM"/>
    <property type="match status" value="1"/>
</dbReference>
<dbReference type="InterPro" id="IPR034474">
    <property type="entry name" value="Methyltransferase_Class_D"/>
</dbReference>
<dbReference type="GO" id="GO:0046872">
    <property type="term" value="F:metal ion binding"/>
    <property type="evidence" value="ECO:0007669"/>
    <property type="project" value="UniProtKB-KW"/>
</dbReference>
<dbReference type="PANTHER" id="PTHR43306">
    <property type="entry name" value="7,8-DIHYDRO-6-HYDROXYMETHYLPTERIN DIMETHYLTRANSFERASE"/>
    <property type="match status" value="1"/>
</dbReference>
<keyword evidence="2" id="KW-0949">S-adenosyl-L-methionine</keyword>
<dbReference type="eggNOG" id="COG1964">
    <property type="taxonomic scope" value="Bacteria"/>
</dbReference>
<feature type="compositionally biased region" description="Basic residues" evidence="6">
    <location>
        <begin position="625"/>
        <end position="634"/>
    </location>
</feature>
<feature type="compositionally biased region" description="Basic and acidic residues" evidence="6">
    <location>
        <begin position="42"/>
        <end position="56"/>
    </location>
</feature>
<comment type="caution">
    <text evidence="8">The sequence shown here is derived from an EMBL/GenBank/DDBJ whole genome shotgun (WGS) entry which is preliminary data.</text>
</comment>
<dbReference type="SFLD" id="SFLDG01067">
    <property type="entry name" value="SPASM/twitch_domain_containing"/>
    <property type="match status" value="1"/>
</dbReference>
<gene>
    <name evidence="8" type="ORF">CAP_7615</name>
</gene>
<evidence type="ECO:0000256" key="2">
    <source>
        <dbReference type="ARBA" id="ARBA00022691"/>
    </source>
</evidence>
<keyword evidence="3" id="KW-0479">Metal-binding</keyword>
<dbReference type="PROSITE" id="PS51918">
    <property type="entry name" value="RADICAL_SAM"/>
    <property type="match status" value="1"/>
</dbReference>
<organism evidence="8 9">
    <name type="scientific">Chondromyces apiculatus DSM 436</name>
    <dbReference type="NCBI Taxonomy" id="1192034"/>
    <lineage>
        <taxon>Bacteria</taxon>
        <taxon>Pseudomonadati</taxon>
        <taxon>Myxococcota</taxon>
        <taxon>Polyangia</taxon>
        <taxon>Polyangiales</taxon>
        <taxon>Polyangiaceae</taxon>
        <taxon>Chondromyces</taxon>
    </lineage>
</organism>
<dbReference type="GO" id="GO:0003824">
    <property type="term" value="F:catalytic activity"/>
    <property type="evidence" value="ECO:0007669"/>
    <property type="project" value="InterPro"/>
</dbReference>
<dbReference type="EMBL" id="ASRX01000068">
    <property type="protein sequence ID" value="EYF01997.1"/>
    <property type="molecule type" value="Genomic_DNA"/>
</dbReference>
<sequence>MIDHERFVRALEKAACVSADKVWWVLQRLAEFGPEAAPFKPRWSDKPIPRGKERTKPPLGWPRETDSLCPRCVKEARTEILSGRADWTKLITDKPGEIKARIVEKGGQIVMEKTCPTHGDFSDVLSMDPAFLSRIEGLFGGRDVEMTPDKIHDHGSSTIRYGRGSVLTVDLTNRCNMMCDPCFMDANQVGYVHELSWEEIKQIIDDAAEVRPRRQMSIQFSGGEPTMSPHFLDAIRYAREKGYFAVQCATNGLRFAQEPGFAQKAKEAGLRMAYLQFDGVTNAANSHRKIKNLYDVKLRAIEELAAAKIDVILVVTIINGVNNDQVGPIIEFAVENADKVTVVSFQPVSFTGRDEDISDELRDQQRYTLSHLAHDVAQQTGVTHPHRDWFPLSSLSPFGDVTDMLDGPDRDWGTLNCGCHPNCGIGTVLFVNKRTKQTIPLLDFLDVEGLLQDLRVIFDQGRGRRYTLAQLSASLLRHYRPEKAPPGFHLPTLIKQFLSQTGAAHAGENDASQYEWRVLFVAGMWFQDLFNYDFRRTEMCIIPYGTQMGEISFCAYNTGAGWRNILEKMKANATVAEWYKRYGRHPVYAKNKDLALPEYPTPLTIKEHGLALDERAQGQASTPRPKLKHLPVIG</sequence>
<feature type="region of interest" description="Disordered" evidence="6">
    <location>
        <begin position="41"/>
        <end position="61"/>
    </location>
</feature>
<dbReference type="InterPro" id="IPR013785">
    <property type="entry name" value="Aldolase_TIM"/>
</dbReference>
<proteinExistence type="predicted"/>
<feature type="region of interest" description="Disordered" evidence="6">
    <location>
        <begin position="615"/>
        <end position="634"/>
    </location>
</feature>
<evidence type="ECO:0000259" key="7">
    <source>
        <dbReference type="PROSITE" id="PS51918"/>
    </source>
</evidence>
<name>A0A017SZ07_9BACT</name>
<dbReference type="SUPFAM" id="SSF102114">
    <property type="entry name" value="Radical SAM enzymes"/>
    <property type="match status" value="1"/>
</dbReference>
<keyword evidence="9" id="KW-1185">Reference proteome</keyword>
<dbReference type="Proteomes" id="UP000019678">
    <property type="component" value="Unassembled WGS sequence"/>
</dbReference>
<dbReference type="SFLD" id="SFLDG01100">
    <property type="entry name" value="methyltransferase_(Class_D)"/>
    <property type="match status" value="1"/>
</dbReference>
<evidence type="ECO:0000256" key="5">
    <source>
        <dbReference type="ARBA" id="ARBA00023014"/>
    </source>
</evidence>
<evidence type="ECO:0000256" key="3">
    <source>
        <dbReference type="ARBA" id="ARBA00022723"/>
    </source>
</evidence>
<evidence type="ECO:0000313" key="9">
    <source>
        <dbReference type="Proteomes" id="UP000019678"/>
    </source>
</evidence>
<evidence type="ECO:0000313" key="8">
    <source>
        <dbReference type="EMBL" id="EYF01997.1"/>
    </source>
</evidence>
<protein>
    <submittedName>
        <fullName evidence="8">MoaA/NifB/PqqE family protein</fullName>
    </submittedName>
</protein>
<dbReference type="Pfam" id="PF04055">
    <property type="entry name" value="Radical_SAM"/>
    <property type="match status" value="1"/>
</dbReference>
<evidence type="ECO:0000256" key="6">
    <source>
        <dbReference type="SAM" id="MobiDB-lite"/>
    </source>
</evidence>
<dbReference type="GO" id="GO:0051536">
    <property type="term" value="F:iron-sulfur cluster binding"/>
    <property type="evidence" value="ECO:0007669"/>
    <property type="project" value="UniProtKB-KW"/>
</dbReference>
<dbReference type="AlphaFoldDB" id="A0A017SZ07"/>
<reference evidence="8 9" key="1">
    <citation type="submission" date="2013-05" db="EMBL/GenBank/DDBJ databases">
        <title>Genome assembly of Chondromyces apiculatus DSM 436.</title>
        <authorList>
            <person name="Sharma G."/>
            <person name="Khatri I."/>
            <person name="Kaur C."/>
            <person name="Mayilraj S."/>
            <person name="Subramanian S."/>
        </authorList>
    </citation>
    <scope>NUCLEOTIDE SEQUENCE [LARGE SCALE GENOMIC DNA]</scope>
    <source>
        <strain evidence="8 9">DSM 436</strain>
    </source>
</reference>
<dbReference type="InterPro" id="IPR058240">
    <property type="entry name" value="rSAM_sf"/>
</dbReference>
<dbReference type="InterPro" id="IPR056488">
    <property type="entry name" value="Zn_ribbon_HMPTM"/>
</dbReference>
<dbReference type="CDD" id="cd01335">
    <property type="entry name" value="Radical_SAM"/>
    <property type="match status" value="1"/>
</dbReference>
<comment type="cofactor">
    <cofactor evidence="1">
        <name>[4Fe-4S] cluster</name>
        <dbReference type="ChEBI" id="CHEBI:49883"/>
    </cofactor>
</comment>
<dbReference type="InterPro" id="IPR007197">
    <property type="entry name" value="rSAM"/>
</dbReference>
<dbReference type="STRING" id="1192034.CAP_7615"/>
<keyword evidence="4" id="KW-0408">Iron</keyword>
<feature type="domain" description="Radical SAM core" evidence="7">
    <location>
        <begin position="161"/>
        <end position="387"/>
    </location>
</feature>
<keyword evidence="5" id="KW-0411">Iron-sulfur</keyword>
<dbReference type="Gene3D" id="3.20.20.70">
    <property type="entry name" value="Aldolase class I"/>
    <property type="match status" value="1"/>
</dbReference>
<evidence type="ECO:0000256" key="4">
    <source>
        <dbReference type="ARBA" id="ARBA00023004"/>
    </source>
</evidence>
<dbReference type="Pfam" id="PF23545">
    <property type="entry name" value="Zn_ribbon_HMPTM"/>
    <property type="match status" value="1"/>
</dbReference>
<dbReference type="PANTHER" id="PTHR43306:SF1">
    <property type="entry name" value="7,8-DIHYDRO-6-HYDROXYMETHYLPTERIN DIMETHYLTRANSFERASE"/>
    <property type="match status" value="1"/>
</dbReference>